<keyword evidence="5" id="KW-1185">Reference proteome</keyword>
<organism evidence="4 5">
    <name type="scientific">Qipengyuania algicida</name>
    <dbReference type="NCBI Taxonomy" id="1836209"/>
    <lineage>
        <taxon>Bacteria</taxon>
        <taxon>Pseudomonadati</taxon>
        <taxon>Pseudomonadota</taxon>
        <taxon>Alphaproteobacteria</taxon>
        <taxon>Sphingomonadales</taxon>
        <taxon>Erythrobacteraceae</taxon>
        <taxon>Qipengyuania</taxon>
    </lineage>
</organism>
<dbReference type="GO" id="GO:0006355">
    <property type="term" value="P:regulation of DNA-templated transcription"/>
    <property type="evidence" value="ECO:0007669"/>
    <property type="project" value="InterPro"/>
</dbReference>
<dbReference type="Proteomes" id="UP000439780">
    <property type="component" value="Unassembled WGS sequence"/>
</dbReference>
<keyword evidence="2" id="KW-1133">Transmembrane helix</keyword>
<gene>
    <name evidence="4" type="ORF">GRI58_14070</name>
</gene>
<proteinExistence type="predicted"/>
<dbReference type="GO" id="GO:0003677">
    <property type="term" value="F:DNA binding"/>
    <property type="evidence" value="ECO:0007669"/>
    <property type="project" value="InterPro"/>
</dbReference>
<dbReference type="AlphaFoldDB" id="A0A845AJY8"/>
<comment type="caution">
    <text evidence="4">The sequence shown here is derived from an EMBL/GenBank/DDBJ whole genome shotgun (WGS) entry which is preliminary data.</text>
</comment>
<dbReference type="EMBL" id="WTYA01000013">
    <property type="protein sequence ID" value="MXP29934.1"/>
    <property type="molecule type" value="Genomic_DNA"/>
</dbReference>
<evidence type="ECO:0000313" key="5">
    <source>
        <dbReference type="Proteomes" id="UP000439780"/>
    </source>
</evidence>
<dbReference type="SUPFAM" id="SSF46894">
    <property type="entry name" value="C-terminal effector domain of the bipartite response regulators"/>
    <property type="match status" value="1"/>
</dbReference>
<keyword evidence="2" id="KW-0472">Membrane</keyword>
<dbReference type="InterPro" id="IPR016032">
    <property type="entry name" value="Sig_transdc_resp-reg_C-effctor"/>
</dbReference>
<evidence type="ECO:0000256" key="2">
    <source>
        <dbReference type="SAM" id="Phobius"/>
    </source>
</evidence>
<dbReference type="Gene3D" id="1.10.10.10">
    <property type="entry name" value="Winged helix-like DNA-binding domain superfamily/Winged helix DNA-binding domain"/>
    <property type="match status" value="1"/>
</dbReference>
<feature type="domain" description="HTH luxR-type" evidence="3">
    <location>
        <begin position="27"/>
        <end position="84"/>
    </location>
</feature>
<protein>
    <recommendedName>
        <fullName evidence="3">HTH luxR-type domain-containing protein</fullName>
    </recommendedName>
</protein>
<dbReference type="InterPro" id="IPR000792">
    <property type="entry name" value="Tscrpt_reg_LuxR_C"/>
</dbReference>
<keyword evidence="2" id="KW-0812">Transmembrane</keyword>
<name>A0A845AJY8_9SPHN</name>
<dbReference type="OrthoDB" id="7193436at2"/>
<evidence type="ECO:0000313" key="4">
    <source>
        <dbReference type="EMBL" id="MXP29934.1"/>
    </source>
</evidence>
<evidence type="ECO:0000256" key="1">
    <source>
        <dbReference type="SAM" id="MobiDB-lite"/>
    </source>
</evidence>
<dbReference type="RefSeq" id="WP_160754235.1">
    <property type="nucleotide sequence ID" value="NZ_WTYA01000013.1"/>
</dbReference>
<feature type="region of interest" description="Disordered" evidence="1">
    <location>
        <begin position="89"/>
        <end position="110"/>
    </location>
</feature>
<dbReference type="SMART" id="SM00421">
    <property type="entry name" value="HTH_LUXR"/>
    <property type="match status" value="1"/>
</dbReference>
<feature type="transmembrane region" description="Helical" evidence="2">
    <location>
        <begin position="118"/>
        <end position="138"/>
    </location>
</feature>
<reference evidence="4 5" key="1">
    <citation type="submission" date="2019-12" db="EMBL/GenBank/DDBJ databases">
        <title>Genomic-based taxomic classification of the family Erythrobacteraceae.</title>
        <authorList>
            <person name="Xu L."/>
        </authorList>
    </citation>
    <scope>NUCLEOTIDE SEQUENCE [LARGE SCALE GENOMIC DNA]</scope>
    <source>
        <strain evidence="4 5">KEMB 9005-328</strain>
    </source>
</reference>
<evidence type="ECO:0000259" key="3">
    <source>
        <dbReference type="SMART" id="SM00421"/>
    </source>
</evidence>
<accession>A0A845AJY8</accession>
<sequence>MPERDKPAKVTTVKIVPSGQPSQTDRFAELSEPERVPLRLLAEGHTVKSAATLLDTTPSAINERLREARKKTGIGSSREIARQLKAQENRDTKIGIEPNGNRPASRSQMNTHPWRSRIGIFIMLIFAASLALGAYALLSQQAADRISAPSSQTSFTDPLVGDIAQFDMAAAHAKLRSEPEDAQWGPKTENLLRSQFEKIPHVGGRDSPLHIKCASTLCEVAGVIDAPLPDKNDRHPEDGPVNQSMQQIQSKLLVDYFKAHGLNTLGGTFGITKDKREFFFFYYERIRG</sequence>
<dbReference type="InterPro" id="IPR036388">
    <property type="entry name" value="WH-like_DNA-bd_sf"/>
</dbReference>